<accession>A0A3M5D595</accession>
<comment type="caution">
    <text evidence="3">The sequence shown here is derived from an EMBL/GenBank/DDBJ whole genome shotgun (WGS) entry which is preliminary data.</text>
</comment>
<feature type="domain" description="GGDEF" evidence="2">
    <location>
        <begin position="1"/>
        <end position="66"/>
    </location>
</feature>
<proteinExistence type="predicted"/>
<evidence type="ECO:0000313" key="3">
    <source>
        <dbReference type="EMBL" id="RMS44403.1"/>
    </source>
</evidence>
<name>A0A3M5D595_PSEAI</name>
<dbReference type="InterPro" id="IPR001633">
    <property type="entry name" value="EAL_dom"/>
</dbReference>
<evidence type="ECO:0000313" key="4">
    <source>
        <dbReference type="Proteomes" id="UP000270834"/>
    </source>
</evidence>
<gene>
    <name evidence="3" type="ORF">ALP65_02790</name>
</gene>
<sequence length="338" mass="37565">MASKLIEQICSVRFPWEGRLYDVGASIGITALTATSRSTSELMSQADVACYAAKHAGRNRVSVYQFGHEEVERQHRDILLASGLREALENDRFQLQAQEIVPVGPRRDGDRHYELLLRLYDPDGQMTPPGAFIPAAERFNLMASIDRWVINEALINFGARIAAVEGLSIGINLSGNSLNDPLFLPYLLDRIEHSPLRPERLYFELTETALMNQLSVASRIVAKLRDLGCKVALDDFGSGLSSFNYLKNFVVDVIKIDGSFVRNLDKSPVDQAIVDSINQIAHRLGAVTVAEFVESREILDHLARLGVDFAQGYAVGRPQPFATVLDQLRSGLRRQELG</sequence>
<dbReference type="Pfam" id="PF00990">
    <property type="entry name" value="GGDEF"/>
    <property type="match status" value="1"/>
</dbReference>
<organism evidence="3 4">
    <name type="scientific">Pseudomonas aeruginosa</name>
    <dbReference type="NCBI Taxonomy" id="287"/>
    <lineage>
        <taxon>Bacteria</taxon>
        <taxon>Pseudomonadati</taxon>
        <taxon>Pseudomonadota</taxon>
        <taxon>Gammaproteobacteria</taxon>
        <taxon>Pseudomonadales</taxon>
        <taxon>Pseudomonadaceae</taxon>
        <taxon>Pseudomonas</taxon>
    </lineage>
</organism>
<dbReference type="PROSITE" id="PS50887">
    <property type="entry name" value="GGDEF"/>
    <property type="match status" value="1"/>
</dbReference>
<evidence type="ECO:0000259" key="1">
    <source>
        <dbReference type="PROSITE" id="PS50883"/>
    </source>
</evidence>
<reference evidence="3 4" key="1">
    <citation type="submission" date="2018-08" db="EMBL/GenBank/DDBJ databases">
        <title>Recombination of ecologically and evolutionarily significant loci maintains genetic cohesion in the Pseudomonas syringae species complex.</title>
        <authorList>
            <person name="Dillon M."/>
            <person name="Thakur S."/>
            <person name="Almeida R.N.D."/>
            <person name="Weir B.S."/>
            <person name="Guttman D.S."/>
        </authorList>
    </citation>
    <scope>NUCLEOTIDE SEQUENCE [LARGE SCALE GENOMIC DNA]</scope>
    <source>
        <strain evidence="3 4">ICMP 7846</strain>
    </source>
</reference>
<dbReference type="EMBL" id="RBSQ01001425">
    <property type="protein sequence ID" value="RMS44403.1"/>
    <property type="molecule type" value="Genomic_DNA"/>
</dbReference>
<dbReference type="Gene3D" id="3.30.70.270">
    <property type="match status" value="1"/>
</dbReference>
<dbReference type="RefSeq" id="WP_191984552.1">
    <property type="nucleotide sequence ID" value="NZ_JAFHXE010000039.1"/>
</dbReference>
<dbReference type="PANTHER" id="PTHR44757:SF4">
    <property type="entry name" value="DIGUANYLATE CYCLASE DGCE-RELATED"/>
    <property type="match status" value="1"/>
</dbReference>
<dbReference type="PANTHER" id="PTHR44757">
    <property type="entry name" value="DIGUANYLATE CYCLASE DGCP"/>
    <property type="match status" value="1"/>
</dbReference>
<dbReference type="Pfam" id="PF00563">
    <property type="entry name" value="EAL"/>
    <property type="match status" value="1"/>
</dbReference>
<dbReference type="InterPro" id="IPR052155">
    <property type="entry name" value="Biofilm_reg_signaling"/>
</dbReference>
<feature type="domain" description="EAL" evidence="1">
    <location>
        <begin position="77"/>
        <end position="332"/>
    </location>
</feature>
<dbReference type="AlphaFoldDB" id="A0A3M5D595"/>
<dbReference type="PROSITE" id="PS50883">
    <property type="entry name" value="EAL"/>
    <property type="match status" value="1"/>
</dbReference>
<dbReference type="SUPFAM" id="SSF55073">
    <property type="entry name" value="Nucleotide cyclase"/>
    <property type="match status" value="1"/>
</dbReference>
<dbReference type="InterPro" id="IPR035919">
    <property type="entry name" value="EAL_sf"/>
</dbReference>
<dbReference type="CDD" id="cd01948">
    <property type="entry name" value="EAL"/>
    <property type="match status" value="1"/>
</dbReference>
<dbReference type="InterPro" id="IPR043128">
    <property type="entry name" value="Rev_trsase/Diguanyl_cyclase"/>
</dbReference>
<dbReference type="Gene3D" id="3.20.20.450">
    <property type="entry name" value="EAL domain"/>
    <property type="match status" value="1"/>
</dbReference>
<dbReference type="InterPro" id="IPR029787">
    <property type="entry name" value="Nucleotide_cyclase"/>
</dbReference>
<dbReference type="Proteomes" id="UP000270834">
    <property type="component" value="Unassembled WGS sequence"/>
</dbReference>
<dbReference type="InterPro" id="IPR000160">
    <property type="entry name" value="GGDEF_dom"/>
</dbReference>
<dbReference type="SMART" id="SM00052">
    <property type="entry name" value="EAL"/>
    <property type="match status" value="1"/>
</dbReference>
<evidence type="ECO:0000259" key="2">
    <source>
        <dbReference type="PROSITE" id="PS50887"/>
    </source>
</evidence>
<protein>
    <submittedName>
        <fullName evidence="3">Uncharacterized protein</fullName>
    </submittedName>
</protein>
<dbReference type="SUPFAM" id="SSF141868">
    <property type="entry name" value="EAL domain-like"/>
    <property type="match status" value="1"/>
</dbReference>